<dbReference type="OrthoDB" id="6570138at2"/>
<dbReference type="STRING" id="630626.EBL_c20780"/>
<gene>
    <name evidence="1" type="ordered locus">EBL_c20780</name>
</gene>
<dbReference type="InterPro" id="IPR049596">
    <property type="entry name" value="YlcG-like"/>
</dbReference>
<dbReference type="RefSeq" id="WP_014716034.1">
    <property type="nucleotide sequence ID" value="NC_017910.1"/>
</dbReference>
<dbReference type="KEGG" id="ebt:EBL_c20780"/>
<accession>I2B9G5</accession>
<organism evidence="1 2">
    <name type="scientific">Shimwellia blattae (strain ATCC 29907 / DSM 4481 / JCM 1650 / NBRC 105725 / CDC 9005-74)</name>
    <name type="common">Escherichia blattae</name>
    <dbReference type="NCBI Taxonomy" id="630626"/>
    <lineage>
        <taxon>Bacteria</taxon>
        <taxon>Pseudomonadati</taxon>
        <taxon>Pseudomonadota</taxon>
        <taxon>Gammaproteobacteria</taxon>
        <taxon>Enterobacterales</taxon>
        <taxon>Enterobacteriaceae</taxon>
        <taxon>Shimwellia</taxon>
    </lineage>
</organism>
<evidence type="ECO:0000313" key="2">
    <source>
        <dbReference type="Proteomes" id="UP000001955"/>
    </source>
</evidence>
<reference evidence="1 2" key="1">
    <citation type="journal article" date="2012" name="J. Bacteriol.">
        <title>Complete genome sequence of the B12-producing Shimwellia blattae strain DSM 4481, isolated from a cockroach.</title>
        <authorList>
            <person name="Brzuszkiewicz E."/>
            <person name="Waschkowitz T."/>
            <person name="Wiezer A."/>
            <person name="Daniel R."/>
        </authorList>
    </citation>
    <scope>NUCLEOTIDE SEQUENCE [LARGE SCALE GENOMIC DNA]</scope>
    <source>
        <strain evidence="2">ATCC 29907 / DSM 4481 / JCM 1650 / NBRC 105725 / CDC 9005-74</strain>
    </source>
</reference>
<proteinExistence type="predicted"/>
<sequence length="52" mass="6146">MGPHLKRVVIDHLHKRWQVLRAVRWSGSVLVDYRILKNYIKTMHGGDHDISI</sequence>
<protein>
    <submittedName>
        <fullName evidence="1">Putative phage protein</fullName>
    </submittedName>
</protein>
<name>I2B9G5_SHIBC</name>
<keyword evidence="2" id="KW-1185">Reference proteome</keyword>
<dbReference type="Proteomes" id="UP000001955">
    <property type="component" value="Chromosome"/>
</dbReference>
<dbReference type="EMBL" id="CP001560">
    <property type="protein sequence ID" value="AFJ47169.1"/>
    <property type="molecule type" value="Genomic_DNA"/>
</dbReference>
<dbReference type="HOGENOM" id="CLU_3084685_0_0_6"/>
<dbReference type="AlphaFoldDB" id="I2B9G5"/>
<evidence type="ECO:0000313" key="1">
    <source>
        <dbReference type="EMBL" id="AFJ47169.1"/>
    </source>
</evidence>
<dbReference type="NCBIfam" id="NF033498">
    <property type="entry name" value="YlcG_phage_expr"/>
    <property type="match status" value="1"/>
</dbReference>